<accession>A0A4U9VVB1</accession>
<dbReference type="GeneID" id="78464947"/>
<dbReference type="InterPro" id="IPR043502">
    <property type="entry name" value="DNA/RNA_pol_sf"/>
</dbReference>
<dbReference type="Proteomes" id="UP000308196">
    <property type="component" value="Chromosome"/>
</dbReference>
<organism evidence="3 4">
    <name type="scientific">Sphingobacterium thalpophilum</name>
    <dbReference type="NCBI Taxonomy" id="259"/>
    <lineage>
        <taxon>Bacteria</taxon>
        <taxon>Pseudomonadati</taxon>
        <taxon>Bacteroidota</taxon>
        <taxon>Sphingobacteriia</taxon>
        <taxon>Sphingobacteriales</taxon>
        <taxon>Sphingobacteriaceae</taxon>
        <taxon>Sphingobacterium</taxon>
    </lineage>
</organism>
<dbReference type="PROSITE" id="PS50878">
    <property type="entry name" value="RT_POL"/>
    <property type="match status" value="1"/>
</dbReference>
<evidence type="ECO:0000256" key="1">
    <source>
        <dbReference type="ARBA" id="ARBA00034120"/>
    </source>
</evidence>
<dbReference type="KEGG" id="stha:NCTC11429_04356"/>
<keyword evidence="3" id="KW-0548">Nucleotidyltransferase</keyword>
<dbReference type="EMBL" id="LR590484">
    <property type="protein sequence ID" value="VTR51480.1"/>
    <property type="molecule type" value="Genomic_DNA"/>
</dbReference>
<dbReference type="PANTHER" id="PTHR34047:SF8">
    <property type="entry name" value="PROTEIN YKFC"/>
    <property type="match status" value="1"/>
</dbReference>
<dbReference type="GO" id="GO:0003964">
    <property type="term" value="F:RNA-directed DNA polymerase activity"/>
    <property type="evidence" value="ECO:0007669"/>
    <property type="project" value="UniProtKB-KW"/>
</dbReference>
<dbReference type="STRING" id="1123265.GCA_000686625_03712"/>
<dbReference type="InterPro" id="IPR051083">
    <property type="entry name" value="GrpII_Intron_Splice-Mob/Def"/>
</dbReference>
<dbReference type="SUPFAM" id="SSF56672">
    <property type="entry name" value="DNA/RNA polymerases"/>
    <property type="match status" value="1"/>
</dbReference>
<gene>
    <name evidence="3" type="ORF">NCTC11429_04356</name>
</gene>
<comment type="similarity">
    <text evidence="1">Belongs to the bacterial reverse transcriptase family.</text>
</comment>
<evidence type="ECO:0000313" key="4">
    <source>
        <dbReference type="Proteomes" id="UP000308196"/>
    </source>
</evidence>
<reference evidence="3 4" key="1">
    <citation type="submission" date="2019-05" db="EMBL/GenBank/DDBJ databases">
        <authorList>
            <consortium name="Pathogen Informatics"/>
        </authorList>
    </citation>
    <scope>NUCLEOTIDE SEQUENCE [LARGE SCALE GENOMIC DNA]</scope>
    <source>
        <strain evidence="3 4">NCTC11429</strain>
    </source>
</reference>
<dbReference type="InterPro" id="IPR000477">
    <property type="entry name" value="RT_dom"/>
</dbReference>
<dbReference type="PANTHER" id="PTHR34047">
    <property type="entry name" value="NUCLEAR INTRON MATURASE 1, MITOCHONDRIAL-RELATED"/>
    <property type="match status" value="1"/>
</dbReference>
<keyword evidence="3" id="KW-0808">Transferase</keyword>
<dbReference type="RefSeq" id="WP_037533564.1">
    <property type="nucleotide sequence ID" value="NZ_LR590484.1"/>
</dbReference>
<dbReference type="AlphaFoldDB" id="A0A4U9VVB1"/>
<keyword evidence="3" id="KW-0695">RNA-directed DNA polymerase</keyword>
<name>A0A4U9VVB1_9SPHI</name>
<evidence type="ECO:0000259" key="2">
    <source>
        <dbReference type="PROSITE" id="PS50878"/>
    </source>
</evidence>
<dbReference type="Pfam" id="PF00078">
    <property type="entry name" value="RVT_1"/>
    <property type="match status" value="1"/>
</dbReference>
<protein>
    <submittedName>
        <fullName evidence="3">Retron-type reverse transcriptase</fullName>
    </submittedName>
</protein>
<sequence>MKSKTNNWLKNRGYLHVTNQLNISKDRNKLISLIKNKDFVSSYAFFPLIHSIIKERRYKQNPLKEKGIKCHSFKDGEKKKLNAKKRPLHYATHMDAAIFSYYSELILIEYEKYLKKHPSLSESITAYRRIPKPGGIKNKSTINFAHDAFMEIQKRALKEDCIVLKFDIKSFFNEIDHFLLKKQWAEILGSDMLPTDHYNVFKGVTRFSYIMKDSFRVGEKYKGRRPGFNEKKLSQHRKNKIHSFFKSPKEFREAIRNNDIKIHKFPFRKDGVPCGFPQGLPISSTLANLYLLKFDEAIIENIVVKLNGYYRRYSDDIIVLTTNEYSAQVERFVINEIKKYKVKISEEKTERFIFRKHLNKGEVRVESIKVNEDDSLSCNIPLTYLGFEFYGYKTLVKSANLAKFYRRLISSVKTKTKRAQQSLEKKPTKQYAIYRNQLFRLYARYPLSAGSLKTRRKSWGKNSLGEYYSQTQTSPAQHSSNYLSYINRASEEMNEPALLKQVKRHKTILHTAIYKHRLKN</sequence>
<evidence type="ECO:0000313" key="3">
    <source>
        <dbReference type="EMBL" id="VTR51480.1"/>
    </source>
</evidence>
<feature type="domain" description="Reverse transcriptase" evidence="2">
    <location>
        <begin position="1"/>
        <end position="389"/>
    </location>
</feature>
<proteinExistence type="inferred from homology"/>